<evidence type="ECO:0000256" key="3">
    <source>
        <dbReference type="SAM" id="MobiDB-lite"/>
    </source>
</evidence>
<dbReference type="EMBL" id="BT124568">
    <property type="protein sequence ID" value="ADE77810.1"/>
    <property type="molecule type" value="mRNA"/>
</dbReference>
<evidence type="ECO:0000256" key="1">
    <source>
        <dbReference type="ARBA" id="ARBA00004123"/>
    </source>
</evidence>
<name>D5AE41_PICSI</name>
<dbReference type="SMART" id="SM01191">
    <property type="entry name" value="ENT"/>
    <property type="match status" value="1"/>
</dbReference>
<comment type="subcellular location">
    <subcellularLocation>
        <location evidence="1">Nucleus</location>
    </subcellularLocation>
</comment>
<dbReference type="PROSITE" id="PS51138">
    <property type="entry name" value="ENT"/>
    <property type="match status" value="1"/>
</dbReference>
<dbReference type="PANTHER" id="PTHR33432">
    <property type="entry name" value="PROTEIN EMSY-LIKE 4"/>
    <property type="match status" value="1"/>
</dbReference>
<organism evidence="5">
    <name type="scientific">Picea sitchensis</name>
    <name type="common">Sitka spruce</name>
    <name type="synonym">Pinus sitchensis</name>
    <dbReference type="NCBI Taxonomy" id="3332"/>
    <lineage>
        <taxon>Eukaryota</taxon>
        <taxon>Viridiplantae</taxon>
        <taxon>Streptophyta</taxon>
        <taxon>Embryophyta</taxon>
        <taxon>Tracheophyta</taxon>
        <taxon>Spermatophyta</taxon>
        <taxon>Pinopsida</taxon>
        <taxon>Pinidae</taxon>
        <taxon>Conifers I</taxon>
        <taxon>Pinales</taxon>
        <taxon>Pinaceae</taxon>
        <taxon>Picea</taxon>
    </lineage>
</organism>
<proteinExistence type="evidence at transcript level"/>
<feature type="region of interest" description="Disordered" evidence="3">
    <location>
        <begin position="1"/>
        <end position="25"/>
    </location>
</feature>
<dbReference type="SUPFAM" id="SSF158639">
    <property type="entry name" value="ENT-like"/>
    <property type="match status" value="1"/>
</dbReference>
<dbReference type="OMA" id="GMERTNT"/>
<dbReference type="Gene3D" id="1.10.1240.40">
    <property type="entry name" value="ENT domain"/>
    <property type="match status" value="1"/>
</dbReference>
<dbReference type="InterPro" id="IPR036142">
    <property type="entry name" value="ENT_dom-like_sf"/>
</dbReference>
<reference evidence="5" key="1">
    <citation type="submission" date="2010-04" db="EMBL/GenBank/DDBJ databases">
        <authorList>
            <person name="Reid K.E."/>
            <person name="Liao N."/>
            <person name="Chan S."/>
            <person name="Docking R."/>
            <person name="Taylor G."/>
            <person name="Moore R."/>
            <person name="Mayo M."/>
            <person name="Munro S."/>
            <person name="King J."/>
            <person name="Yanchuk A."/>
            <person name="Holt R."/>
            <person name="Jones S."/>
            <person name="Marra M."/>
            <person name="Ritland C.E."/>
            <person name="Ritland K."/>
            <person name="Bohlmann J."/>
        </authorList>
    </citation>
    <scope>NUCLEOTIDE SEQUENCE</scope>
    <source>
        <tissue evidence="5">Bud</tissue>
    </source>
</reference>
<evidence type="ECO:0000313" key="5">
    <source>
        <dbReference type="EMBL" id="ADE77810.1"/>
    </source>
</evidence>
<feature type="domain" description="ENT" evidence="4">
    <location>
        <begin position="102"/>
        <end position="162"/>
    </location>
</feature>
<dbReference type="AlphaFoldDB" id="D5AE41"/>
<feature type="region of interest" description="Disordered" evidence="3">
    <location>
        <begin position="61"/>
        <end position="100"/>
    </location>
</feature>
<dbReference type="InterPro" id="IPR033485">
    <property type="entry name" value="EMSY-LIKE_plant"/>
</dbReference>
<dbReference type="GO" id="GO:0005634">
    <property type="term" value="C:nucleus"/>
    <property type="evidence" value="ECO:0007669"/>
    <property type="project" value="UniProtKB-SubCell"/>
</dbReference>
<dbReference type="GO" id="GO:0050832">
    <property type="term" value="P:defense response to fungus"/>
    <property type="evidence" value="ECO:0007669"/>
    <property type="project" value="InterPro"/>
</dbReference>
<keyword evidence="2" id="KW-0539">Nucleus</keyword>
<dbReference type="PANTHER" id="PTHR33432:SF33">
    <property type="entry name" value="OS03G0796400 PROTEIN"/>
    <property type="match status" value="1"/>
</dbReference>
<evidence type="ECO:0000259" key="4">
    <source>
        <dbReference type="PROSITE" id="PS51138"/>
    </source>
</evidence>
<dbReference type="Pfam" id="PF03735">
    <property type="entry name" value="ENT"/>
    <property type="match status" value="1"/>
</dbReference>
<sequence>MGKECPSHPAFKYRSERPYQVEQGMERTNTLAQELDMKSRESTESDSRHCSIASSRNYSAIDMSVDRMSPRQTVSSSHVDDAQSSHECANGSYDGFSSEEEVATEAHEKKLYTYFSVLRDLHASGPLSWDQEALLTNLRLSLNVSNDEHLFELRRLCSTQAT</sequence>
<dbReference type="InterPro" id="IPR005491">
    <property type="entry name" value="ENT_dom"/>
</dbReference>
<accession>D5AE41</accession>
<evidence type="ECO:0000256" key="2">
    <source>
        <dbReference type="ARBA" id="ARBA00023242"/>
    </source>
</evidence>
<protein>
    <recommendedName>
        <fullName evidence="4">ENT domain-containing protein</fullName>
    </recommendedName>
</protein>